<keyword evidence="3" id="KW-0456">Lyase</keyword>
<dbReference type="PANTHER" id="PTHR42735">
    <property type="match status" value="1"/>
</dbReference>
<dbReference type="InterPro" id="IPR015421">
    <property type="entry name" value="PyrdxlP-dep_Trfase_major"/>
</dbReference>
<dbReference type="GO" id="GO:0008117">
    <property type="term" value="F:sphinganine-1-phosphate aldolase activity"/>
    <property type="evidence" value="ECO:0007669"/>
    <property type="project" value="TreeGrafter"/>
</dbReference>
<dbReference type="Gene3D" id="3.90.1150.10">
    <property type="entry name" value="Aspartate Aminotransferase, domain 1"/>
    <property type="match status" value="1"/>
</dbReference>
<keyword evidence="4" id="KW-0472">Membrane</keyword>
<evidence type="ECO:0000256" key="3">
    <source>
        <dbReference type="ARBA" id="ARBA00023239"/>
    </source>
</evidence>
<sequence length="300" mass="33851">MSFCWCSLEHIVSRISEARSIVNNRLRGIDPLLLIIGAIGGTLFYIEVVQRLISYAFSHLRHLPVVKAKIDEKLASAKKEIHDTIHKHDTDKVFVSDIPDEGLSMNAVLELARKYEMYGKFDIYNGRVSGAVYTDCSQDHITLLEKIYSKYAYSNPLHPDVFPGVRKMEAETIRMVLNLYNAPAESSGSLTTGGTESIIMACLACRNRAIQMGVRCPVIAAILCSMRIRHVPVDENNRVNLRLMEKAIDKEVCMKELNTTMSIEEAQQDGKEKNISKDKPVDTFIQNLKKQSEKCLVTEK</sequence>
<dbReference type="AlphaFoldDB" id="A0A0D8XNW2"/>
<reference evidence="6" key="2">
    <citation type="journal article" date="2016" name="Sci. Rep.">
        <title>Dictyocaulus viviparus genome, variome and transcriptome elucidate lungworm biology and support future intervention.</title>
        <authorList>
            <person name="McNulty S.N."/>
            <person name="Strube C."/>
            <person name="Rosa B.A."/>
            <person name="Martin J.C."/>
            <person name="Tyagi R."/>
            <person name="Choi Y.J."/>
            <person name="Wang Q."/>
            <person name="Hallsworth Pepin K."/>
            <person name="Zhang X."/>
            <person name="Ozersky P."/>
            <person name="Wilson R.K."/>
            <person name="Sternberg P.W."/>
            <person name="Gasser R.B."/>
            <person name="Mitreva M."/>
        </authorList>
    </citation>
    <scope>NUCLEOTIDE SEQUENCE [LARGE SCALE GENOMIC DNA]</scope>
    <source>
        <strain evidence="6">HannoverDv2000</strain>
    </source>
</reference>
<dbReference type="EMBL" id="KN716408">
    <property type="protein sequence ID" value="KJH45437.1"/>
    <property type="molecule type" value="Genomic_DNA"/>
</dbReference>
<evidence type="ECO:0000256" key="4">
    <source>
        <dbReference type="SAM" id="Phobius"/>
    </source>
</evidence>
<accession>A0A0D8XNW2</accession>
<name>A0A0D8XNW2_DICVI</name>
<protein>
    <recommendedName>
        <fullName evidence="7">Pyridoxal-dependent decarboxylase domain protein</fullName>
    </recommendedName>
</protein>
<keyword evidence="4" id="KW-0812">Transmembrane</keyword>
<dbReference type="STRING" id="29172.A0A0D8XNW2"/>
<keyword evidence="6" id="KW-1185">Reference proteome</keyword>
<keyword evidence="2" id="KW-0663">Pyridoxal phosphate</keyword>
<dbReference type="InterPro" id="IPR015424">
    <property type="entry name" value="PyrdxlP-dep_Trfase"/>
</dbReference>
<comment type="cofactor">
    <cofactor evidence="1">
        <name>pyridoxal 5'-phosphate</name>
        <dbReference type="ChEBI" id="CHEBI:597326"/>
    </cofactor>
</comment>
<dbReference type="PANTHER" id="PTHR42735:SF6">
    <property type="entry name" value="SPHINGOSINE-1-PHOSPHATE LYASE 1"/>
    <property type="match status" value="1"/>
</dbReference>
<evidence type="ECO:0000313" key="6">
    <source>
        <dbReference type="Proteomes" id="UP000053766"/>
    </source>
</evidence>
<organism evidence="5 6">
    <name type="scientific">Dictyocaulus viviparus</name>
    <name type="common">Bovine lungworm</name>
    <dbReference type="NCBI Taxonomy" id="29172"/>
    <lineage>
        <taxon>Eukaryota</taxon>
        <taxon>Metazoa</taxon>
        <taxon>Ecdysozoa</taxon>
        <taxon>Nematoda</taxon>
        <taxon>Chromadorea</taxon>
        <taxon>Rhabditida</taxon>
        <taxon>Rhabditina</taxon>
        <taxon>Rhabditomorpha</taxon>
        <taxon>Strongyloidea</taxon>
        <taxon>Metastrongylidae</taxon>
        <taxon>Dictyocaulus</taxon>
    </lineage>
</organism>
<evidence type="ECO:0000313" key="5">
    <source>
        <dbReference type="EMBL" id="KJH45437.1"/>
    </source>
</evidence>
<reference evidence="5 6" key="1">
    <citation type="submission" date="2013-11" db="EMBL/GenBank/DDBJ databases">
        <title>Draft genome of the bovine lungworm Dictyocaulus viviparus.</title>
        <authorList>
            <person name="Mitreva M."/>
        </authorList>
    </citation>
    <scope>NUCLEOTIDE SEQUENCE [LARGE SCALE GENOMIC DNA]</scope>
    <source>
        <strain evidence="5 6">HannoverDv2000</strain>
    </source>
</reference>
<dbReference type="InterPro" id="IPR050477">
    <property type="entry name" value="GrpII_AminoAcid_Decarb"/>
</dbReference>
<dbReference type="OrthoDB" id="10254570at2759"/>
<evidence type="ECO:0000256" key="2">
    <source>
        <dbReference type="ARBA" id="ARBA00022898"/>
    </source>
</evidence>
<proteinExistence type="predicted"/>
<dbReference type="InterPro" id="IPR015422">
    <property type="entry name" value="PyrdxlP-dep_Trfase_small"/>
</dbReference>
<keyword evidence="4" id="KW-1133">Transmembrane helix</keyword>
<evidence type="ECO:0000256" key="1">
    <source>
        <dbReference type="ARBA" id="ARBA00001933"/>
    </source>
</evidence>
<feature type="transmembrane region" description="Helical" evidence="4">
    <location>
        <begin position="32"/>
        <end position="53"/>
    </location>
</feature>
<dbReference type="GO" id="GO:0030149">
    <property type="term" value="P:sphingolipid catabolic process"/>
    <property type="evidence" value="ECO:0007669"/>
    <property type="project" value="TreeGrafter"/>
</dbReference>
<dbReference type="GO" id="GO:0016020">
    <property type="term" value="C:membrane"/>
    <property type="evidence" value="ECO:0007669"/>
    <property type="project" value="GOC"/>
</dbReference>
<dbReference type="GO" id="GO:0005783">
    <property type="term" value="C:endoplasmic reticulum"/>
    <property type="evidence" value="ECO:0007669"/>
    <property type="project" value="TreeGrafter"/>
</dbReference>
<dbReference type="SUPFAM" id="SSF53383">
    <property type="entry name" value="PLP-dependent transferases"/>
    <property type="match status" value="1"/>
</dbReference>
<gene>
    <name evidence="5" type="ORF">DICVIV_08516</name>
</gene>
<dbReference type="Proteomes" id="UP000053766">
    <property type="component" value="Unassembled WGS sequence"/>
</dbReference>
<dbReference type="Gene3D" id="3.40.640.10">
    <property type="entry name" value="Type I PLP-dependent aspartate aminotransferase-like (Major domain)"/>
    <property type="match status" value="1"/>
</dbReference>
<evidence type="ECO:0008006" key="7">
    <source>
        <dbReference type="Google" id="ProtNLM"/>
    </source>
</evidence>